<dbReference type="RefSeq" id="WP_165438437.1">
    <property type="nucleotide sequence ID" value="NZ_SHKL01000001.1"/>
</dbReference>
<gene>
    <name evidence="1" type="ORF">EV383_4305</name>
</gene>
<protein>
    <submittedName>
        <fullName evidence="1">Uncharacterized protein</fullName>
    </submittedName>
</protein>
<dbReference type="Proteomes" id="UP000291591">
    <property type="component" value="Unassembled WGS sequence"/>
</dbReference>
<comment type="caution">
    <text evidence="1">The sequence shown here is derived from an EMBL/GenBank/DDBJ whole genome shotgun (WGS) entry which is preliminary data.</text>
</comment>
<dbReference type="AlphaFoldDB" id="A0A4Q7UZY6"/>
<name>A0A4Q7UZY6_PSEST</name>
<evidence type="ECO:0000313" key="2">
    <source>
        <dbReference type="Proteomes" id="UP000291591"/>
    </source>
</evidence>
<sequence>MTTVATAPTYVTPYELRLSLVVAELRQSADVPEAAAATLAEKILRALDHIPEKVR</sequence>
<dbReference type="EMBL" id="SHKL01000001">
    <property type="protein sequence ID" value="RZT87385.1"/>
    <property type="molecule type" value="Genomic_DNA"/>
</dbReference>
<keyword evidence="2" id="KW-1185">Reference proteome</keyword>
<organism evidence="1 2">
    <name type="scientific">Pseudonocardia sediminis</name>
    <dbReference type="NCBI Taxonomy" id="1397368"/>
    <lineage>
        <taxon>Bacteria</taxon>
        <taxon>Bacillati</taxon>
        <taxon>Actinomycetota</taxon>
        <taxon>Actinomycetes</taxon>
        <taxon>Pseudonocardiales</taxon>
        <taxon>Pseudonocardiaceae</taxon>
        <taxon>Pseudonocardia</taxon>
    </lineage>
</organism>
<dbReference type="InterPro" id="IPR046274">
    <property type="entry name" value="DUF6307"/>
</dbReference>
<accession>A0A4Q7UZY6</accession>
<dbReference type="Pfam" id="PF19826">
    <property type="entry name" value="DUF6307"/>
    <property type="match status" value="1"/>
</dbReference>
<evidence type="ECO:0000313" key="1">
    <source>
        <dbReference type="EMBL" id="RZT87385.1"/>
    </source>
</evidence>
<proteinExistence type="predicted"/>
<reference evidence="1 2" key="1">
    <citation type="submission" date="2019-02" db="EMBL/GenBank/DDBJ databases">
        <title>Sequencing the genomes of 1000 actinobacteria strains.</title>
        <authorList>
            <person name="Klenk H.-P."/>
        </authorList>
    </citation>
    <scope>NUCLEOTIDE SEQUENCE [LARGE SCALE GENOMIC DNA]</scope>
    <source>
        <strain evidence="1 2">DSM 45779</strain>
    </source>
</reference>